<protein>
    <recommendedName>
        <fullName evidence="3">Osmotically inducible protein OsmC</fullName>
    </recommendedName>
</protein>
<organism evidence="1 2">
    <name type="scientific">Bradyrhizobium icense</name>
    <dbReference type="NCBI Taxonomy" id="1274631"/>
    <lineage>
        <taxon>Bacteria</taxon>
        <taxon>Pseudomonadati</taxon>
        <taxon>Pseudomonadota</taxon>
        <taxon>Alphaproteobacteria</taxon>
        <taxon>Hyphomicrobiales</taxon>
        <taxon>Nitrobacteraceae</taxon>
        <taxon>Bradyrhizobium</taxon>
    </lineage>
</organism>
<dbReference type="InterPro" id="IPR036102">
    <property type="entry name" value="OsmC/Ohrsf"/>
</dbReference>
<reference evidence="1 2" key="1">
    <citation type="submission" date="2016-07" db="EMBL/GenBank/DDBJ databases">
        <title>Complete genome sequence of Bradyrhizobium icense LMTR 13T, a potential inoculant strain isolated from lima bean (Phaseolus lunatus) in Peru.</title>
        <authorList>
            <person name="Ormeno-Orrillo E."/>
            <person name="Duran D."/>
            <person name="Rogel M.A."/>
            <person name="Rey L."/>
            <person name="Imperial J."/>
            <person name="Ruiz-Argueso T."/>
            <person name="Martinez-Romero E."/>
        </authorList>
    </citation>
    <scope>NUCLEOTIDE SEQUENCE [LARGE SCALE GENOMIC DNA]</scope>
    <source>
        <strain evidence="1 2">LMTR 13</strain>
    </source>
</reference>
<evidence type="ECO:0000313" key="2">
    <source>
        <dbReference type="Proteomes" id="UP000092839"/>
    </source>
</evidence>
<accession>A0A1B1UR88</accession>
<gene>
    <name evidence="1" type="ORF">LMTR13_05185</name>
</gene>
<dbReference type="PANTHER" id="PTHR35368:SF1">
    <property type="entry name" value="HYDROPEROXIDE REDUCTASE"/>
    <property type="match status" value="1"/>
</dbReference>
<keyword evidence="2" id="KW-1185">Reference proteome</keyword>
<name>A0A1B1UR88_9BRAD</name>
<dbReference type="KEGG" id="bic:LMTR13_05185"/>
<dbReference type="InterPro" id="IPR015946">
    <property type="entry name" value="KH_dom-like_a/b"/>
</dbReference>
<dbReference type="EMBL" id="CP016428">
    <property type="protein sequence ID" value="ANW05312.1"/>
    <property type="molecule type" value="Genomic_DNA"/>
</dbReference>
<dbReference type="PANTHER" id="PTHR35368">
    <property type="entry name" value="HYDROPEROXIDE REDUCTASE"/>
    <property type="match status" value="1"/>
</dbReference>
<dbReference type="RefSeq" id="WP_065732442.1">
    <property type="nucleotide sequence ID" value="NZ_CP016428.1"/>
</dbReference>
<dbReference type="Gene3D" id="3.30.300.20">
    <property type="match status" value="1"/>
</dbReference>
<proteinExistence type="predicted"/>
<dbReference type="InterPro" id="IPR052924">
    <property type="entry name" value="OsmC/Ohr_hydroprdx_reductase"/>
</dbReference>
<dbReference type="Pfam" id="PF02566">
    <property type="entry name" value="OsmC"/>
    <property type="match status" value="1"/>
</dbReference>
<dbReference type="InterPro" id="IPR003718">
    <property type="entry name" value="OsmC/Ohr_fam"/>
</dbReference>
<dbReference type="SUPFAM" id="SSF82784">
    <property type="entry name" value="OsmC-like"/>
    <property type="match status" value="1"/>
</dbReference>
<dbReference type="STRING" id="1274631.LMTR13_05185"/>
<dbReference type="AlphaFoldDB" id="A0A1B1UR88"/>
<dbReference type="Proteomes" id="UP000092839">
    <property type="component" value="Chromosome"/>
</dbReference>
<evidence type="ECO:0000313" key="1">
    <source>
        <dbReference type="EMBL" id="ANW05312.1"/>
    </source>
</evidence>
<evidence type="ECO:0008006" key="3">
    <source>
        <dbReference type="Google" id="ProtNLM"/>
    </source>
</evidence>
<sequence length="184" mass="19834">MSASTIDMVTPRQEPLRRRYREKPEQAQIADHARAANIDRDPFHGAVVAGDGEVSLGFGIHRAIGGDHDLLNPGDMLCAALAACLDSTLRMIAARMGVALKTLAVEVRAFADVRGCLVVDRQVPVGFQRIDVDVLIEADEHTDPAQISHLASTAERCCVVLQTLRSDIAVDTRFRGPAPIASAE</sequence>